<feature type="region of interest" description="Disordered" evidence="7">
    <location>
        <begin position="3371"/>
        <end position="3407"/>
    </location>
</feature>
<dbReference type="PANTHER" id="PTHR47447:SF17">
    <property type="entry name" value="OS12G0638900 PROTEIN"/>
    <property type="match status" value="1"/>
</dbReference>
<dbReference type="InterPro" id="IPR033443">
    <property type="entry name" value="PROP1-like_PPR_dom"/>
</dbReference>
<feature type="region of interest" description="Disordered" evidence="7">
    <location>
        <begin position="1006"/>
        <end position="1026"/>
    </location>
</feature>
<dbReference type="EMBL" id="LSRX01000863">
    <property type="protein sequence ID" value="OLP87384.1"/>
    <property type="molecule type" value="Genomic_DNA"/>
</dbReference>
<dbReference type="SUPFAM" id="SSF81324">
    <property type="entry name" value="Voltage-gated potassium channels"/>
    <property type="match status" value="2"/>
</dbReference>
<comment type="subcellular location">
    <subcellularLocation>
        <location evidence="1">Membrane</location>
        <topology evidence="1">Multi-pass membrane protein</topology>
    </subcellularLocation>
</comment>
<evidence type="ECO:0000313" key="12">
    <source>
        <dbReference type="Proteomes" id="UP000186817"/>
    </source>
</evidence>
<dbReference type="InterPro" id="IPR005821">
    <property type="entry name" value="Ion_trans_dom"/>
</dbReference>
<feature type="transmembrane region" description="Helical" evidence="8">
    <location>
        <begin position="1636"/>
        <end position="1662"/>
    </location>
</feature>
<dbReference type="PANTHER" id="PTHR47447">
    <property type="entry name" value="OS03G0856100 PROTEIN"/>
    <property type="match status" value="1"/>
</dbReference>
<feature type="transmembrane region" description="Helical" evidence="8">
    <location>
        <begin position="1568"/>
        <end position="1591"/>
    </location>
</feature>
<dbReference type="InterPro" id="IPR011990">
    <property type="entry name" value="TPR-like_helical_dom_sf"/>
</dbReference>
<feature type="compositionally biased region" description="Low complexity" evidence="7">
    <location>
        <begin position="94"/>
        <end position="114"/>
    </location>
</feature>
<feature type="domain" description="Ion transport" evidence="9">
    <location>
        <begin position="1437"/>
        <end position="1668"/>
    </location>
</feature>
<feature type="transmembrane region" description="Helical" evidence="8">
    <location>
        <begin position="1460"/>
        <end position="1479"/>
    </location>
</feature>
<keyword evidence="4 8" id="KW-1133">Transmembrane helix</keyword>
<feature type="compositionally biased region" description="Basic residues" evidence="7">
    <location>
        <begin position="1078"/>
        <end position="1097"/>
    </location>
</feature>
<feature type="compositionally biased region" description="Acidic residues" evidence="7">
    <location>
        <begin position="1274"/>
        <end position="1285"/>
    </location>
</feature>
<evidence type="ECO:0000256" key="2">
    <source>
        <dbReference type="ARBA" id="ARBA00022692"/>
    </source>
</evidence>
<organism evidence="11 12">
    <name type="scientific">Symbiodinium microadriaticum</name>
    <name type="common">Dinoflagellate</name>
    <name type="synonym">Zooxanthella microadriatica</name>
    <dbReference type="NCBI Taxonomy" id="2951"/>
    <lineage>
        <taxon>Eukaryota</taxon>
        <taxon>Sar</taxon>
        <taxon>Alveolata</taxon>
        <taxon>Dinophyceae</taxon>
        <taxon>Suessiales</taxon>
        <taxon>Symbiodiniaceae</taxon>
        <taxon>Symbiodinium</taxon>
    </lineage>
</organism>
<feature type="repeat" description="PPR" evidence="6">
    <location>
        <begin position="751"/>
        <end position="785"/>
    </location>
</feature>
<dbReference type="GO" id="GO:0005216">
    <property type="term" value="F:monoatomic ion channel activity"/>
    <property type="evidence" value="ECO:0007669"/>
    <property type="project" value="InterPro"/>
</dbReference>
<dbReference type="Pfam" id="PF17177">
    <property type="entry name" value="PPR_long"/>
    <property type="match status" value="1"/>
</dbReference>
<sequence length="3407" mass="378054">MATMSFRDGAFHDHLRALTAEYERLLLENKELRQGTPTVSSSSMWAIRNQDFGLSPAQPIAAFAEEMELESRHLPHTPSHHNLPPGTPQPMTLKPSKTPSSPSSPKASPKAAAAKAKRARGEEEEDNEENATFLLLLDVIPAFVIFVSAIVAGLSADIEPDAEVWRIFEITFTIFFIGEILVKVRVFGVRQFLFGPDWYWSWFDIVCILVAIFDLSLTYISFALGINLDAGPVSSLKSLKLARLGRIIRLLKFKIFQELKLMIQGVFTGLRVLFWAVVLLFLCMYLLGIVTTTLFKEFAEFSSVPAAMFTWFRCFTDGCAAYDGTPLQEKLRHASWLVLANEFGGIFMVVYILLFLFVTIGIFNLIMAVFIDNVADGSTKKRQRQLGQNAAKTEWMIASVLRRIILTKILRKDLEEQMAEGPGHGSEGRRVSKLLDQQLLQLQEMYGFKPHSSQEYEQLTDEIREQMAERNVVVTRDEFNQWLSTDKELIARLDESEIDLSCKSDLFDVLDADLSGELEFEEMVDGLLKCRGPASKTDIIAVRLKTAFLVRLVLKICERHALACFADALSRKMRPDVITVSAAISACEKSAEWQQAFELFGGLQRLSLRTNVVAAGAVISALEKGGEWQRALHLLMESWSSGVQVNTVVVNAALSACEKRGQWQMALQVLCYSLGNGIEADVISYSAAISACEEEAQWQAALQLLQDLRSSYLVANVVALTAAISACTKGRNWQSAIALFAELRAAALQPNIASYDAVLLALDESARFEEALSLFEELKTVSIEADSFLYRCMLNLSERAGDGVFARSCLRDLENMAWHAAAKQERKLLFIVLSGVAWLLTLQQSSQHDIRCMNALVHDRVTSDGHCPLRQTSCLFTRLGRTCATCECSADVHPGQRPPTARVCLAMALNDSPFQRYLAALHSEYDRVVTENVELRKELQKDPLWSFRRVSADSSPPAQPVVAYAATPSTSVPGELPGDPLWHIRADDCEIIEPVQAINACADELGAKNDKSPGGKSPPPGSPKKISNVKTAALHVFSAGARLDEYGALIPGRNDSGERQLDAEGDLSFVAFLSMEHRRGKKRKKKDKKDNKNKKSRKTEQRGTVPPTTNVCDTLAEDDPLLEPLADILYYNDAPQLGDKRPLSTQADAGEDPDLTEASAKTSRLCHGQNGLTRRKLRRIEEAMILDEPNDETYCKITRSHARAEDDTHTLAVDLPVGPQTVEEDTPWTTGGFPLPAEVSQDHAGLHPSQDVFANEPYMAGASFALMEQKEAEQEPTGEIPDDFSDLDHAGDSENYQDDQYDLDLDHVGDSENYQDDQYDLAGGVDSSPKPSEPAGAPSGLTPRQKQRLQQLLAGGHLNRLHDEETDAMVWKRYRDETKQSNRALRKQKRRSGEWSGGDQLPYFKVKDYKRQNSRWIDDEESEDSPIFLLMLDVVPAVVIMISAVVAGLSADLDDEHSNIVWEVLEIFFTAFFVGEILIKMRVFGLREFLMGGDWYWSWFDILCVVLAFVDLAVTYTTPASQDSDSASLGTLKMLKLARLGRIIRLLKFKIFQELKLMIQGVFTGLRVLTWAVILLLVSMYLLGVITRTLLGQHPEFRDVPSAMFTSFRCVTDGCTAYDGTPLIARLRTEEKDLGGVIMIVYILLFLFVTIGIFNLIMAVFIDNVTDGSTKKRQRQLGANAPKTEWLISSVLRNIILTKILHKEAEEEAWNDDYHAHGRRPSKILKEKLAALQEMYGYKPHTIHEYEQLSNEIRKEMARRNVVVTREEFNHWLSGEKELITTLDDSEIDLSCKSDLFDVLDADLSGELEFEEMIDGLLKCRGPASKTDIIAVRLKTALLVKLLTQVLSGIIKDCGRSHQWTSAVYLLQEARARDWQPNCFVHGAAISACAHARRWEQAVQLLADMREDRLDSNIILVSAAINACSHAGCWEQAVQLLAGLGEDRLDANIILVSAAVSACEKGGAWQTALQLLGDLTHSRIDSDVIIINAAISACEKGEQWTQALSLLAGLHTAQLEPDVISYNAAISACGRCEKWCLAVGLLCDLRECRLQASTITCNAVISACGQSQEWQRAMNFLQDVEEQRLEASTVTMSAAISACEAGGQWRIALQLLEDMTSSRLEANIVAYNAAVSACGIAGQWEQSLAFLDLLPQRSLQPDIYTYSAAISALSDGEQWDPQWEQALHLFDELSDLKLLPNIVTFGATVTACEKGGQWQAALCLLEDVWVQADIDRKQWQRALGLLDELRRNGYRADVISFSAAIRACEDDARWPQALCLFEEMRLQQLPANSITFCEAVGACVKSLQFEHSARLLGDCQLYALDTADVGKEPVLRPETQLLVHRPCDPNEAEKGILMFAAPMSLSMKIAAFALYIYTSQALKAGLLSSSGVEAQEAAAFEVGDCTGYVCSDGWVPKSDHHELEGSNDAQCCQKTCELWTCGPGYVANAKYAGNVGSSNEQCCDKTCAGFSCPAQFKVSEKKLKAAGHTEEEGERHQRAAIALARKGLPGITLLTSFANMLADGREEDVRVHGRGLMTACHAVAHRLLLESLGLVRPPTATAVTLPCLSPPAQLDMAPCFAGLLAGPSAEVLRALRHLLAVLPSVGLRFSSLVVAAAAGPHHQINFDPFLEAGCSSSGAGDLEVLKSPIGSETFCADFSRKLVDKQLVAVHAVGQLPDAQVGYYLFRCSCCATLAAPLRPVIVSTLHALGRFDTGVQAAFQDLVGGGLEPLALGTGHVACEGRWPRPTVCAADSAYVGSHNCTFERCRALWGDYVWDADQPGLDAARRRPADVLVQPIVLESHGGYSRAAASLLHRLADVVASAEGPFGPNPSMKQAPMEGQEGRRKLDFAFVTEEVFSKDKAGECNGPPRRKAGKTSCEDLRPSDSDRLRVHKIADWLLERNFAVTPANVARRMGADRIGREDIRAILKHRRTVEDEKSTKKFRESWEDIQQVAEKFQDPDSGPLFIQDICMEAFTYIAFLPLMLNALQNLLSEAAGEYNSKWAMCADFTHSMCVMGFKYAVICAVIHRRLKGRWRRSFWPLIIACSPVETLLSYEKIFTALRDELQRLNLLASLALLPTQLMFHLITDSTLKRITGIWNEQRFAEYLLDTYLRKRPPPENSGLESEVYDASWWHGLAFRLMPGHPPTQQCAEGANAKIKRDVQAGGVVLDTHGTVIEEIAQAATLWASPLKVKDGDKPLTLLAGREALATHMPRGPDSWMLRTKGLRLRRPFGQLELFPSIPTLLKFWQVRTAIYIRESPAGGTFRWACVASHKPIPVPPGQLEKMRAMIQERKAAGLLQKLKQAHILQDEDHETANLKFDKESYDDCFSKFSLLWIKEGDARVKCSCWLHRWSGHCPHSYALEQRWQLSEHWQPPLPSAKQAARQARGADSGDEQNPRAIGSDRKRRR</sequence>
<accession>A0A1Q9CWT1</accession>
<feature type="transmembrane region" description="Helical" evidence="8">
    <location>
        <begin position="346"/>
        <end position="371"/>
    </location>
</feature>
<name>A0A1Q9CWT1_SYMMI</name>
<keyword evidence="2 8" id="KW-0812">Transmembrane</keyword>
<feature type="transmembrane region" description="Helical" evidence="8">
    <location>
        <begin position="199"/>
        <end position="228"/>
    </location>
</feature>
<feature type="region of interest" description="Disordered" evidence="7">
    <location>
        <begin position="1078"/>
        <end position="1115"/>
    </location>
</feature>
<keyword evidence="12" id="KW-1185">Reference proteome</keyword>
<keyword evidence="5 8" id="KW-0472">Membrane</keyword>
<evidence type="ECO:0000259" key="9">
    <source>
        <dbReference type="Pfam" id="PF00520"/>
    </source>
</evidence>
<dbReference type="Gene3D" id="1.20.120.350">
    <property type="entry name" value="Voltage-gated potassium channels. Chain C"/>
    <property type="match status" value="2"/>
</dbReference>
<reference evidence="11 12" key="1">
    <citation type="submission" date="2016-02" db="EMBL/GenBank/DDBJ databases">
        <title>Genome analysis of coral dinoflagellate symbionts highlights evolutionary adaptations to a symbiotic lifestyle.</title>
        <authorList>
            <person name="Aranda M."/>
            <person name="Li Y."/>
            <person name="Liew Y.J."/>
            <person name="Baumgarten S."/>
            <person name="Simakov O."/>
            <person name="Wilson M."/>
            <person name="Piel J."/>
            <person name="Ashoor H."/>
            <person name="Bougouffa S."/>
            <person name="Bajic V.B."/>
            <person name="Ryu T."/>
            <person name="Ravasi T."/>
            <person name="Bayer T."/>
            <person name="Micklem G."/>
            <person name="Kim H."/>
            <person name="Bhak J."/>
            <person name="Lajeunesse T.C."/>
            <person name="Voolstra C.R."/>
        </authorList>
    </citation>
    <scope>NUCLEOTIDE SEQUENCE [LARGE SCALE GENOMIC DNA]</scope>
    <source>
        <strain evidence="11 12">CCMP2467</strain>
    </source>
</reference>
<gene>
    <name evidence="11" type="ORF">AK812_SmicGene31414</name>
</gene>
<evidence type="ECO:0000259" key="10">
    <source>
        <dbReference type="Pfam" id="PF17177"/>
    </source>
</evidence>
<proteinExistence type="predicted"/>
<dbReference type="Pfam" id="PF00520">
    <property type="entry name" value="Ion_trans"/>
    <property type="match status" value="2"/>
</dbReference>
<evidence type="ECO:0000256" key="5">
    <source>
        <dbReference type="ARBA" id="ARBA00023136"/>
    </source>
</evidence>
<feature type="repeat" description="PPR" evidence="6">
    <location>
        <begin position="1878"/>
        <end position="1912"/>
    </location>
</feature>
<evidence type="ECO:0000256" key="6">
    <source>
        <dbReference type="PROSITE-ProRule" id="PRU00708"/>
    </source>
</evidence>
<evidence type="ECO:0000313" key="11">
    <source>
        <dbReference type="EMBL" id="OLP87384.1"/>
    </source>
</evidence>
<dbReference type="InterPro" id="IPR027359">
    <property type="entry name" value="Volt_channel_dom_sf"/>
</dbReference>
<feature type="transmembrane region" description="Helical" evidence="8">
    <location>
        <begin position="1499"/>
        <end position="1518"/>
    </location>
</feature>
<feature type="repeat" description="PPR" evidence="6">
    <location>
        <begin position="2123"/>
        <end position="2157"/>
    </location>
</feature>
<feature type="transmembrane region" description="Helical" evidence="8">
    <location>
        <begin position="272"/>
        <end position="295"/>
    </location>
</feature>
<evidence type="ECO:0000256" key="3">
    <source>
        <dbReference type="ARBA" id="ARBA00022737"/>
    </source>
</evidence>
<protein>
    <submittedName>
        <fullName evidence="11">Pentatricopeptide repeat-containing protein, chloroplastic</fullName>
    </submittedName>
</protein>
<dbReference type="GO" id="GO:0016020">
    <property type="term" value="C:membrane"/>
    <property type="evidence" value="ECO:0007669"/>
    <property type="project" value="UniProtKB-SubCell"/>
</dbReference>
<dbReference type="Pfam" id="PF01535">
    <property type="entry name" value="PPR"/>
    <property type="match status" value="1"/>
</dbReference>
<evidence type="ECO:0000256" key="7">
    <source>
        <dbReference type="SAM" id="MobiDB-lite"/>
    </source>
</evidence>
<feature type="transmembrane region" description="Helical" evidence="8">
    <location>
        <begin position="1427"/>
        <end position="1448"/>
    </location>
</feature>
<evidence type="ECO:0000256" key="1">
    <source>
        <dbReference type="ARBA" id="ARBA00004141"/>
    </source>
</evidence>
<evidence type="ECO:0000256" key="4">
    <source>
        <dbReference type="ARBA" id="ARBA00022989"/>
    </source>
</evidence>
<feature type="domain" description="PROP1-like PPR" evidence="10">
    <location>
        <begin position="652"/>
        <end position="803"/>
    </location>
</feature>
<feature type="repeat" description="PPR" evidence="6">
    <location>
        <begin position="716"/>
        <end position="750"/>
    </location>
</feature>
<dbReference type="OrthoDB" id="185373at2759"/>
<feature type="region of interest" description="Disordered" evidence="7">
    <location>
        <begin position="1269"/>
        <end position="1346"/>
    </location>
</feature>
<dbReference type="Gene3D" id="1.25.40.10">
    <property type="entry name" value="Tetratricopeptide repeat domain"/>
    <property type="match status" value="6"/>
</dbReference>
<dbReference type="InterPro" id="IPR002885">
    <property type="entry name" value="PPR_rpt"/>
</dbReference>
<evidence type="ECO:0000256" key="8">
    <source>
        <dbReference type="SAM" id="Phobius"/>
    </source>
</evidence>
<feature type="repeat" description="PPR" evidence="6">
    <location>
        <begin position="2053"/>
        <end position="2087"/>
    </location>
</feature>
<feature type="domain" description="Ion transport" evidence="9">
    <location>
        <begin position="142"/>
        <end position="378"/>
    </location>
</feature>
<feature type="region of interest" description="Disordered" evidence="7">
    <location>
        <begin position="2857"/>
        <end position="2879"/>
    </location>
</feature>
<dbReference type="PROSITE" id="PS51375">
    <property type="entry name" value="PPR"/>
    <property type="match status" value="5"/>
</dbReference>
<feature type="transmembrane region" description="Helical" evidence="8">
    <location>
        <begin position="167"/>
        <end position="187"/>
    </location>
</feature>
<keyword evidence="3" id="KW-0677">Repeat</keyword>
<dbReference type="Proteomes" id="UP000186817">
    <property type="component" value="Unassembled WGS sequence"/>
</dbReference>
<comment type="caution">
    <text evidence="11">The sequence shown here is derived from an EMBL/GenBank/DDBJ whole genome shotgun (WGS) entry which is preliminary data.</text>
</comment>
<dbReference type="Pfam" id="PF13812">
    <property type="entry name" value="PPR_3"/>
    <property type="match status" value="1"/>
</dbReference>
<feature type="transmembrane region" description="Helical" evidence="8">
    <location>
        <begin position="133"/>
        <end position="155"/>
    </location>
</feature>
<feature type="region of interest" description="Disordered" evidence="7">
    <location>
        <begin position="74"/>
        <end position="125"/>
    </location>
</feature>
<dbReference type="Gene3D" id="1.10.287.70">
    <property type="match status" value="2"/>
</dbReference>
<feature type="region of interest" description="Disordered" evidence="7">
    <location>
        <begin position="1135"/>
        <end position="1167"/>
    </location>
</feature>